<organism evidence="1 2">
    <name type="scientific">Mucor saturninus</name>
    <dbReference type="NCBI Taxonomy" id="64648"/>
    <lineage>
        <taxon>Eukaryota</taxon>
        <taxon>Fungi</taxon>
        <taxon>Fungi incertae sedis</taxon>
        <taxon>Mucoromycota</taxon>
        <taxon>Mucoromycotina</taxon>
        <taxon>Mucoromycetes</taxon>
        <taxon>Mucorales</taxon>
        <taxon>Mucorineae</taxon>
        <taxon>Mucoraceae</taxon>
        <taxon>Mucor</taxon>
    </lineage>
</organism>
<sequence length="161" mass="18530">MHLNIKKMTSPSLEELFKRMNSTANNPTSFAIPNSTKKSLKKLKKYRRIRDAVKPARVAAAERLLVNYDSLNRDEFKQKLRLSVYFRRQQGNVDLIAKLDEQFGVEAVYVMSDWSAPKIRSQEPIRGLGFRCAAQPVNVEVLKCFGWSITRALIDEEQILV</sequence>
<accession>A0A8H7QMR7</accession>
<gene>
    <name evidence="1" type="ORF">INT47_002720</name>
</gene>
<proteinExistence type="predicted"/>
<reference evidence="1" key="1">
    <citation type="submission" date="2020-12" db="EMBL/GenBank/DDBJ databases">
        <title>Metabolic potential, ecology and presence of endohyphal bacteria is reflected in genomic diversity of Mucoromycotina.</title>
        <authorList>
            <person name="Muszewska A."/>
            <person name="Okrasinska A."/>
            <person name="Steczkiewicz K."/>
            <person name="Drgas O."/>
            <person name="Orlowska M."/>
            <person name="Perlinska-Lenart U."/>
            <person name="Aleksandrzak-Piekarczyk T."/>
            <person name="Szatraj K."/>
            <person name="Zielenkiewicz U."/>
            <person name="Pilsyk S."/>
            <person name="Malc E."/>
            <person name="Mieczkowski P."/>
            <person name="Kruszewska J.S."/>
            <person name="Biernat P."/>
            <person name="Pawlowska J."/>
        </authorList>
    </citation>
    <scope>NUCLEOTIDE SEQUENCE</scope>
    <source>
        <strain evidence="1">WA0000017839</strain>
    </source>
</reference>
<evidence type="ECO:0000313" key="2">
    <source>
        <dbReference type="Proteomes" id="UP000603453"/>
    </source>
</evidence>
<protein>
    <submittedName>
        <fullName evidence="1">Uncharacterized protein</fullName>
    </submittedName>
</protein>
<keyword evidence="2" id="KW-1185">Reference proteome</keyword>
<comment type="caution">
    <text evidence="1">The sequence shown here is derived from an EMBL/GenBank/DDBJ whole genome shotgun (WGS) entry which is preliminary data.</text>
</comment>
<evidence type="ECO:0000313" key="1">
    <source>
        <dbReference type="EMBL" id="KAG2195524.1"/>
    </source>
</evidence>
<dbReference type="EMBL" id="JAEPRD010000168">
    <property type="protein sequence ID" value="KAG2195524.1"/>
    <property type="molecule type" value="Genomic_DNA"/>
</dbReference>
<dbReference type="AlphaFoldDB" id="A0A8H7QMR7"/>
<name>A0A8H7QMR7_9FUNG</name>
<dbReference type="Proteomes" id="UP000603453">
    <property type="component" value="Unassembled WGS sequence"/>
</dbReference>